<organism evidence="1">
    <name type="scientific">marine metagenome</name>
    <dbReference type="NCBI Taxonomy" id="408172"/>
    <lineage>
        <taxon>unclassified sequences</taxon>
        <taxon>metagenomes</taxon>
        <taxon>ecological metagenomes</taxon>
    </lineage>
</organism>
<gene>
    <name evidence="1" type="ORF">METZ01_LOCUS44763</name>
</gene>
<dbReference type="InterPro" id="IPR011990">
    <property type="entry name" value="TPR-like_helical_dom_sf"/>
</dbReference>
<dbReference type="PANTHER" id="PTHR45588:SF1">
    <property type="entry name" value="WW DOMAIN-CONTAINING PROTEIN"/>
    <property type="match status" value="1"/>
</dbReference>
<evidence type="ECO:0008006" key="2">
    <source>
        <dbReference type="Google" id="ProtNLM"/>
    </source>
</evidence>
<evidence type="ECO:0000313" key="1">
    <source>
        <dbReference type="EMBL" id="SUZ91909.1"/>
    </source>
</evidence>
<proteinExistence type="predicted"/>
<reference evidence="1" key="1">
    <citation type="submission" date="2018-05" db="EMBL/GenBank/DDBJ databases">
        <authorList>
            <person name="Lanie J.A."/>
            <person name="Ng W.-L."/>
            <person name="Kazmierczak K.M."/>
            <person name="Andrzejewski T.M."/>
            <person name="Davidsen T.M."/>
            <person name="Wayne K.J."/>
            <person name="Tettelin H."/>
            <person name="Glass J.I."/>
            <person name="Rusch D."/>
            <person name="Podicherti R."/>
            <person name="Tsui H.-C.T."/>
            <person name="Winkler M.E."/>
        </authorList>
    </citation>
    <scope>NUCLEOTIDE SEQUENCE</scope>
</reference>
<dbReference type="PANTHER" id="PTHR45588">
    <property type="entry name" value="TPR DOMAIN-CONTAINING PROTEIN"/>
    <property type="match status" value="1"/>
</dbReference>
<sequence length="529" mass="58315">MKQLKQIALIAIFAVMAAPAAAQFDNVGSINFPTSVTGEAQQHFLRGVAVLHSFGWEQAQEQFRAAQEIEPDFAMAYWGETLSYNHPLFSGMDPTEPRKALQRLGSTTAERLAKAPTEREKGFLEAVEILWGEGELSDRRLGYMEAMEELYQKYPDDHEVASFYALAVLSARSAAGGDLDNRMAIRAGTIALDIFNQNPIHPGAAHYTIHSFDDPIHAPLALEAAYRYAEIAPAVSHARHMPTHIFIQHGMWDLVSGHNQSAYDAARELWRPGQSMGDAIHALDWGQYGDLQKGDYEKARLWIERIESMSNQGGFAEGGARGQAGAARAMNTVGLTRNRYIVDTEEWRIQDVTEDSPDHELLATALSAYHMEDEAALHAAEQELKRRVDSGQDGYTAIMANQASALLHAGMDHADVAVRFFGQAIEIIEPMPPPRGSANPIKPLYEMYGEVLVDLGRYEDAIEQFETSILLLPNRPRSLLGMARAQAAAGQTDIAAEYYQMLIDIWQGNDGFEGVTEAHAYLAGNPGGS</sequence>
<dbReference type="AlphaFoldDB" id="A0A381RLQ8"/>
<dbReference type="InterPro" id="IPR019734">
    <property type="entry name" value="TPR_rpt"/>
</dbReference>
<dbReference type="SUPFAM" id="SSF48452">
    <property type="entry name" value="TPR-like"/>
    <property type="match status" value="1"/>
</dbReference>
<name>A0A381RLQ8_9ZZZZ</name>
<dbReference type="SMART" id="SM00028">
    <property type="entry name" value="TPR"/>
    <property type="match status" value="3"/>
</dbReference>
<dbReference type="EMBL" id="UINC01002016">
    <property type="protein sequence ID" value="SUZ91909.1"/>
    <property type="molecule type" value="Genomic_DNA"/>
</dbReference>
<accession>A0A381RLQ8</accession>
<dbReference type="PROSITE" id="PS50005">
    <property type="entry name" value="TPR"/>
    <property type="match status" value="1"/>
</dbReference>
<dbReference type="Gene3D" id="1.25.40.10">
    <property type="entry name" value="Tetratricopeptide repeat domain"/>
    <property type="match status" value="1"/>
</dbReference>
<protein>
    <recommendedName>
        <fullName evidence="2">Tetratricopeptide repeat protein</fullName>
    </recommendedName>
</protein>